<evidence type="ECO:0000313" key="1">
    <source>
        <dbReference type="EMBL" id="EDW40271.1"/>
    </source>
</evidence>
<dbReference type="HOGENOM" id="CLU_2006270_0_0_1"/>
<accession>B4GR86</accession>
<dbReference type="EMBL" id="CH479188">
    <property type="protein sequence ID" value="EDW40271.1"/>
    <property type="molecule type" value="Genomic_DNA"/>
</dbReference>
<organism evidence="2">
    <name type="scientific">Drosophila persimilis</name>
    <name type="common">Fruit fly</name>
    <dbReference type="NCBI Taxonomy" id="7234"/>
    <lineage>
        <taxon>Eukaryota</taxon>
        <taxon>Metazoa</taxon>
        <taxon>Ecdysozoa</taxon>
        <taxon>Arthropoda</taxon>
        <taxon>Hexapoda</taxon>
        <taxon>Insecta</taxon>
        <taxon>Pterygota</taxon>
        <taxon>Neoptera</taxon>
        <taxon>Endopterygota</taxon>
        <taxon>Diptera</taxon>
        <taxon>Brachycera</taxon>
        <taxon>Muscomorpha</taxon>
        <taxon>Ephydroidea</taxon>
        <taxon>Drosophilidae</taxon>
        <taxon>Drosophila</taxon>
        <taxon>Sophophora</taxon>
    </lineage>
</organism>
<dbReference type="AlphaFoldDB" id="B4GR86"/>
<dbReference type="Proteomes" id="UP000008744">
    <property type="component" value="Unassembled WGS sequence"/>
</dbReference>
<protein>
    <submittedName>
        <fullName evidence="1">GL25167</fullName>
    </submittedName>
</protein>
<evidence type="ECO:0000313" key="2">
    <source>
        <dbReference type="Proteomes" id="UP000008744"/>
    </source>
</evidence>
<proteinExistence type="predicted"/>
<gene>
    <name evidence="1" type="primary">Dper\GL25167</name>
    <name evidence="1" type="ORF">Dper_GL25167</name>
</gene>
<keyword evidence="2" id="KW-1185">Reference proteome</keyword>
<reference evidence="1 2" key="1">
    <citation type="journal article" date="2007" name="Nature">
        <title>Evolution of genes and genomes on the Drosophila phylogeny.</title>
        <authorList>
            <consortium name="Drosophila 12 Genomes Consortium"/>
            <person name="Clark A.G."/>
            <person name="Eisen M.B."/>
            <person name="Smith D.R."/>
            <person name="Bergman C.M."/>
            <person name="Oliver B."/>
            <person name="Markow T.A."/>
            <person name="Kaufman T.C."/>
            <person name="Kellis M."/>
            <person name="Gelbart W."/>
            <person name="Iyer V.N."/>
            <person name="Pollard D.A."/>
            <person name="Sackton T.B."/>
            <person name="Larracuente A.M."/>
            <person name="Singh N.D."/>
            <person name="Abad J.P."/>
            <person name="Abt D.N."/>
            <person name="Adryan B."/>
            <person name="Aguade M."/>
            <person name="Akashi H."/>
            <person name="Anderson W.W."/>
            <person name="Aquadro C.F."/>
            <person name="Ardell D.H."/>
            <person name="Arguello R."/>
            <person name="Artieri C.G."/>
            <person name="Barbash D.A."/>
            <person name="Barker D."/>
            <person name="Barsanti P."/>
            <person name="Batterham P."/>
            <person name="Batzoglou S."/>
            <person name="Begun D."/>
            <person name="Bhutkar A."/>
            <person name="Blanco E."/>
            <person name="Bosak S.A."/>
            <person name="Bradley R.K."/>
            <person name="Brand A.D."/>
            <person name="Brent M.R."/>
            <person name="Brooks A.N."/>
            <person name="Brown R.H."/>
            <person name="Butlin R.K."/>
            <person name="Caggese C."/>
            <person name="Calvi B.R."/>
            <person name="Bernardo de Carvalho A."/>
            <person name="Caspi A."/>
            <person name="Castrezana S."/>
            <person name="Celniker S.E."/>
            <person name="Chang J.L."/>
            <person name="Chapple C."/>
            <person name="Chatterji S."/>
            <person name="Chinwalla A."/>
            <person name="Civetta A."/>
            <person name="Clifton S.W."/>
            <person name="Comeron J.M."/>
            <person name="Costello J.C."/>
            <person name="Coyne J.A."/>
            <person name="Daub J."/>
            <person name="David R.G."/>
            <person name="Delcher A.L."/>
            <person name="Delehaunty K."/>
            <person name="Do C.B."/>
            <person name="Ebling H."/>
            <person name="Edwards K."/>
            <person name="Eickbush T."/>
            <person name="Evans J.D."/>
            <person name="Filipski A."/>
            <person name="Findeiss S."/>
            <person name="Freyhult E."/>
            <person name="Fulton L."/>
            <person name="Fulton R."/>
            <person name="Garcia A.C."/>
            <person name="Gardiner A."/>
            <person name="Garfield D.A."/>
            <person name="Garvin B.E."/>
            <person name="Gibson G."/>
            <person name="Gilbert D."/>
            <person name="Gnerre S."/>
            <person name="Godfrey J."/>
            <person name="Good R."/>
            <person name="Gotea V."/>
            <person name="Gravely B."/>
            <person name="Greenberg A.J."/>
            <person name="Griffiths-Jones S."/>
            <person name="Gross S."/>
            <person name="Guigo R."/>
            <person name="Gustafson E.A."/>
            <person name="Haerty W."/>
            <person name="Hahn M.W."/>
            <person name="Halligan D.L."/>
            <person name="Halpern A.L."/>
            <person name="Halter G.M."/>
            <person name="Han M.V."/>
            <person name="Heger A."/>
            <person name="Hillier L."/>
            <person name="Hinrichs A.S."/>
            <person name="Holmes I."/>
            <person name="Hoskins R.A."/>
            <person name="Hubisz M.J."/>
            <person name="Hultmark D."/>
            <person name="Huntley M.A."/>
            <person name="Jaffe D.B."/>
            <person name="Jagadeeshan S."/>
            <person name="Jeck W.R."/>
            <person name="Johnson J."/>
            <person name="Jones C.D."/>
            <person name="Jordan W.C."/>
            <person name="Karpen G.H."/>
            <person name="Kataoka E."/>
            <person name="Keightley P.D."/>
            <person name="Kheradpour P."/>
            <person name="Kirkness E.F."/>
            <person name="Koerich L.B."/>
            <person name="Kristiansen K."/>
            <person name="Kudrna D."/>
            <person name="Kulathinal R.J."/>
            <person name="Kumar S."/>
            <person name="Kwok R."/>
            <person name="Lander E."/>
            <person name="Langley C.H."/>
            <person name="Lapoint R."/>
            <person name="Lazzaro B.P."/>
            <person name="Lee S.J."/>
            <person name="Levesque L."/>
            <person name="Li R."/>
            <person name="Lin C.F."/>
            <person name="Lin M.F."/>
            <person name="Lindblad-Toh K."/>
            <person name="Llopart A."/>
            <person name="Long M."/>
            <person name="Low L."/>
            <person name="Lozovsky E."/>
            <person name="Lu J."/>
            <person name="Luo M."/>
            <person name="Machado C.A."/>
            <person name="Makalowski W."/>
            <person name="Marzo M."/>
            <person name="Matsuda M."/>
            <person name="Matzkin L."/>
            <person name="McAllister B."/>
            <person name="McBride C.S."/>
            <person name="McKernan B."/>
            <person name="McKernan K."/>
            <person name="Mendez-Lago M."/>
            <person name="Minx P."/>
            <person name="Mollenhauer M.U."/>
            <person name="Montooth K."/>
            <person name="Mount S.M."/>
            <person name="Mu X."/>
            <person name="Myers E."/>
            <person name="Negre B."/>
            <person name="Newfeld S."/>
            <person name="Nielsen R."/>
            <person name="Noor M.A."/>
            <person name="O'Grady P."/>
            <person name="Pachter L."/>
            <person name="Papaceit M."/>
            <person name="Parisi M.J."/>
            <person name="Parisi M."/>
            <person name="Parts L."/>
            <person name="Pedersen J.S."/>
            <person name="Pesole G."/>
            <person name="Phillippy A.M."/>
            <person name="Ponting C.P."/>
            <person name="Pop M."/>
            <person name="Porcelli D."/>
            <person name="Powell J.R."/>
            <person name="Prohaska S."/>
            <person name="Pruitt K."/>
            <person name="Puig M."/>
            <person name="Quesneville H."/>
            <person name="Ram K.R."/>
            <person name="Rand D."/>
            <person name="Rasmussen M.D."/>
            <person name="Reed L.K."/>
            <person name="Reenan R."/>
            <person name="Reily A."/>
            <person name="Remington K.A."/>
            <person name="Rieger T.T."/>
            <person name="Ritchie M.G."/>
            <person name="Robin C."/>
            <person name="Rogers Y.H."/>
            <person name="Rohde C."/>
            <person name="Rozas J."/>
            <person name="Rubenfield M.J."/>
            <person name="Ruiz A."/>
            <person name="Russo S."/>
            <person name="Salzberg S.L."/>
            <person name="Sanchez-Gracia A."/>
            <person name="Saranga D.J."/>
            <person name="Sato H."/>
            <person name="Schaeffer S.W."/>
            <person name="Schatz M.C."/>
            <person name="Schlenke T."/>
            <person name="Schwartz R."/>
            <person name="Segarra C."/>
            <person name="Singh R.S."/>
            <person name="Sirot L."/>
            <person name="Sirota M."/>
            <person name="Sisneros N.B."/>
            <person name="Smith C.D."/>
            <person name="Smith T.F."/>
            <person name="Spieth J."/>
            <person name="Stage D.E."/>
            <person name="Stark A."/>
            <person name="Stephan W."/>
            <person name="Strausberg R.L."/>
            <person name="Strempel S."/>
            <person name="Sturgill D."/>
            <person name="Sutton G."/>
            <person name="Sutton G.G."/>
            <person name="Tao W."/>
            <person name="Teichmann S."/>
            <person name="Tobari Y.N."/>
            <person name="Tomimura Y."/>
            <person name="Tsolas J.M."/>
            <person name="Valente V.L."/>
            <person name="Venter E."/>
            <person name="Venter J.C."/>
            <person name="Vicario S."/>
            <person name="Vieira F.G."/>
            <person name="Vilella A.J."/>
            <person name="Villasante A."/>
            <person name="Walenz B."/>
            <person name="Wang J."/>
            <person name="Wasserman M."/>
            <person name="Watts T."/>
            <person name="Wilson D."/>
            <person name="Wilson R.K."/>
            <person name="Wing R.A."/>
            <person name="Wolfner M.F."/>
            <person name="Wong A."/>
            <person name="Wong G.K."/>
            <person name="Wu C.I."/>
            <person name="Wu G."/>
            <person name="Yamamoto D."/>
            <person name="Yang H.P."/>
            <person name="Yang S.P."/>
            <person name="Yorke J.A."/>
            <person name="Yoshida K."/>
            <person name="Zdobnov E."/>
            <person name="Zhang P."/>
            <person name="Zhang Y."/>
            <person name="Zimin A.V."/>
            <person name="Baldwin J."/>
            <person name="Abdouelleil A."/>
            <person name="Abdulkadir J."/>
            <person name="Abebe A."/>
            <person name="Abera B."/>
            <person name="Abreu J."/>
            <person name="Acer S.C."/>
            <person name="Aftuck L."/>
            <person name="Alexander A."/>
            <person name="An P."/>
            <person name="Anderson E."/>
            <person name="Anderson S."/>
            <person name="Arachi H."/>
            <person name="Azer M."/>
            <person name="Bachantsang P."/>
            <person name="Barry A."/>
            <person name="Bayul T."/>
            <person name="Berlin A."/>
            <person name="Bessette D."/>
            <person name="Bloom T."/>
            <person name="Blye J."/>
            <person name="Boguslavskiy L."/>
            <person name="Bonnet C."/>
            <person name="Boukhgalter B."/>
            <person name="Bourzgui I."/>
            <person name="Brown A."/>
            <person name="Cahill P."/>
            <person name="Channer S."/>
            <person name="Cheshatsang Y."/>
            <person name="Chuda L."/>
            <person name="Citroen M."/>
            <person name="Collymore A."/>
            <person name="Cooke P."/>
            <person name="Costello M."/>
            <person name="D'Aco K."/>
            <person name="Daza R."/>
            <person name="De Haan G."/>
            <person name="DeGray S."/>
            <person name="DeMaso C."/>
            <person name="Dhargay N."/>
            <person name="Dooley K."/>
            <person name="Dooley E."/>
            <person name="Doricent M."/>
            <person name="Dorje P."/>
            <person name="Dorjee K."/>
            <person name="Dupes A."/>
            <person name="Elong R."/>
            <person name="Falk J."/>
            <person name="Farina A."/>
            <person name="Faro S."/>
            <person name="Ferguson D."/>
            <person name="Fisher S."/>
            <person name="Foley C.D."/>
            <person name="Franke A."/>
            <person name="Friedrich D."/>
            <person name="Gadbois L."/>
            <person name="Gearin G."/>
            <person name="Gearin C.R."/>
            <person name="Giannoukos G."/>
            <person name="Goode T."/>
            <person name="Graham J."/>
            <person name="Grandbois E."/>
            <person name="Grewal S."/>
            <person name="Gyaltsen K."/>
            <person name="Hafez N."/>
            <person name="Hagos B."/>
            <person name="Hall J."/>
            <person name="Henson C."/>
            <person name="Hollinger A."/>
            <person name="Honan T."/>
            <person name="Huard M.D."/>
            <person name="Hughes L."/>
            <person name="Hurhula B."/>
            <person name="Husby M.E."/>
            <person name="Kamat A."/>
            <person name="Kanga B."/>
            <person name="Kashin S."/>
            <person name="Khazanovich D."/>
            <person name="Kisner P."/>
            <person name="Lance K."/>
            <person name="Lara M."/>
            <person name="Lee W."/>
            <person name="Lennon N."/>
            <person name="Letendre F."/>
            <person name="LeVine R."/>
            <person name="Lipovsky A."/>
            <person name="Liu X."/>
            <person name="Liu J."/>
            <person name="Liu S."/>
            <person name="Lokyitsang T."/>
            <person name="Lokyitsang Y."/>
            <person name="Lubonja R."/>
            <person name="Lui A."/>
            <person name="MacDonald P."/>
            <person name="Magnisalis V."/>
            <person name="Maru K."/>
            <person name="Matthews C."/>
            <person name="McCusker W."/>
            <person name="McDonough S."/>
            <person name="Mehta T."/>
            <person name="Meldrim J."/>
            <person name="Meneus L."/>
            <person name="Mihai O."/>
            <person name="Mihalev A."/>
            <person name="Mihova T."/>
            <person name="Mittelman R."/>
            <person name="Mlenga V."/>
            <person name="Montmayeur A."/>
            <person name="Mulrain L."/>
            <person name="Navidi A."/>
            <person name="Naylor J."/>
            <person name="Negash T."/>
            <person name="Nguyen T."/>
            <person name="Nguyen N."/>
            <person name="Nicol R."/>
            <person name="Norbu C."/>
            <person name="Norbu N."/>
            <person name="Novod N."/>
            <person name="O'Neill B."/>
            <person name="Osman S."/>
            <person name="Markiewicz E."/>
            <person name="Oyono O.L."/>
            <person name="Patti C."/>
            <person name="Phunkhang P."/>
            <person name="Pierre F."/>
            <person name="Priest M."/>
            <person name="Raghuraman S."/>
            <person name="Rege F."/>
            <person name="Reyes R."/>
            <person name="Rise C."/>
            <person name="Rogov P."/>
            <person name="Ross K."/>
            <person name="Ryan E."/>
            <person name="Settipalli S."/>
            <person name="Shea T."/>
            <person name="Sherpa N."/>
            <person name="Shi L."/>
            <person name="Shih D."/>
            <person name="Sparrow T."/>
            <person name="Spaulding J."/>
            <person name="Stalker J."/>
            <person name="Stange-Thomann N."/>
            <person name="Stavropoulos S."/>
            <person name="Stone C."/>
            <person name="Strader C."/>
            <person name="Tesfaye S."/>
            <person name="Thomson T."/>
            <person name="Thoulutsang Y."/>
            <person name="Thoulutsang D."/>
            <person name="Topham K."/>
            <person name="Topping I."/>
            <person name="Tsamla T."/>
            <person name="Vassiliev H."/>
            <person name="Vo A."/>
            <person name="Wangchuk T."/>
            <person name="Wangdi T."/>
            <person name="Weiand M."/>
            <person name="Wilkinson J."/>
            <person name="Wilson A."/>
            <person name="Yadav S."/>
            <person name="Young G."/>
            <person name="Yu Q."/>
            <person name="Zembek L."/>
            <person name="Zhong D."/>
            <person name="Zimmer A."/>
            <person name="Zwirko Z."/>
            <person name="Jaffe D.B."/>
            <person name="Alvarez P."/>
            <person name="Brockman W."/>
            <person name="Butler J."/>
            <person name="Chin C."/>
            <person name="Gnerre S."/>
            <person name="Grabherr M."/>
            <person name="Kleber M."/>
            <person name="Mauceli E."/>
            <person name="MacCallum I."/>
        </authorList>
    </citation>
    <scope>NUCLEOTIDE SEQUENCE [LARGE SCALE GENOMIC DNA]</scope>
    <source>
        <strain evidence="2">MSH-3 / Tucson 14011-0111.49</strain>
    </source>
</reference>
<name>B4GR86_DROPE</name>
<sequence>MSVKAAGGWRLAAYVGSRQTAARERKPLPGSCVSPLPLLQPQPCHSLCHSLCFSLSLSLSHARADAADATADASAAVEPILKSSGNTTANTTGALLLDSIQRIGRPVKTLMEAATEQKLKDALL</sequence>